<keyword evidence="3" id="KW-0732">Signal</keyword>
<reference evidence="5" key="1">
    <citation type="submission" date="2020-10" db="EMBL/GenBank/DDBJ databases">
        <authorList>
            <person name="Gilroy R."/>
        </authorList>
    </citation>
    <scope>NUCLEOTIDE SEQUENCE</scope>
    <source>
        <strain evidence="5">ChiSjej3B21-11622</strain>
    </source>
</reference>
<evidence type="ECO:0000256" key="2">
    <source>
        <dbReference type="SAM" id="MobiDB-lite"/>
    </source>
</evidence>
<dbReference type="Gene3D" id="3.40.50.1820">
    <property type="entry name" value="alpha/beta hydrolase"/>
    <property type="match status" value="1"/>
</dbReference>
<dbReference type="InterPro" id="IPR050300">
    <property type="entry name" value="GDXG_lipolytic_enzyme"/>
</dbReference>
<dbReference type="AlphaFoldDB" id="A0A9D0ZW79"/>
<protein>
    <submittedName>
        <fullName evidence="5">Alpha/beta hydrolase</fullName>
    </submittedName>
</protein>
<feature type="chain" id="PRO_5039488877" evidence="3">
    <location>
        <begin position="22"/>
        <end position="352"/>
    </location>
</feature>
<name>A0A9D0ZW79_9FIRM</name>
<evidence type="ECO:0000256" key="3">
    <source>
        <dbReference type="SAM" id="SignalP"/>
    </source>
</evidence>
<feature type="region of interest" description="Disordered" evidence="2">
    <location>
        <begin position="29"/>
        <end position="63"/>
    </location>
</feature>
<comment type="caution">
    <text evidence="5">The sequence shown here is derived from an EMBL/GenBank/DDBJ whole genome shotgun (WGS) entry which is preliminary data.</text>
</comment>
<accession>A0A9D0ZW79</accession>
<dbReference type="EMBL" id="DVFT01000124">
    <property type="protein sequence ID" value="HIQ96550.1"/>
    <property type="molecule type" value="Genomic_DNA"/>
</dbReference>
<dbReference type="Proteomes" id="UP000886886">
    <property type="component" value="Unassembled WGS sequence"/>
</dbReference>
<dbReference type="InterPro" id="IPR049492">
    <property type="entry name" value="BD-FAE-like_dom"/>
</dbReference>
<proteinExistence type="predicted"/>
<dbReference type="PANTHER" id="PTHR48081:SF6">
    <property type="entry name" value="PEPTIDASE S9 PROLYL OLIGOPEPTIDASE CATALYTIC DOMAIN-CONTAINING PROTEIN"/>
    <property type="match status" value="1"/>
</dbReference>
<feature type="domain" description="BD-FAE-like" evidence="4">
    <location>
        <begin position="142"/>
        <end position="226"/>
    </location>
</feature>
<dbReference type="PANTHER" id="PTHR48081">
    <property type="entry name" value="AB HYDROLASE SUPERFAMILY PROTEIN C4A8.06C"/>
    <property type="match status" value="1"/>
</dbReference>
<evidence type="ECO:0000313" key="5">
    <source>
        <dbReference type="EMBL" id="HIQ96550.1"/>
    </source>
</evidence>
<gene>
    <name evidence="5" type="ORF">IAB26_08305</name>
</gene>
<dbReference type="InterPro" id="IPR029058">
    <property type="entry name" value="AB_hydrolase_fold"/>
</dbReference>
<dbReference type="SUPFAM" id="SSF53474">
    <property type="entry name" value="alpha/beta-Hydrolases"/>
    <property type="match status" value="1"/>
</dbReference>
<feature type="signal peptide" evidence="3">
    <location>
        <begin position="1"/>
        <end position="21"/>
    </location>
</feature>
<evidence type="ECO:0000259" key="4">
    <source>
        <dbReference type="Pfam" id="PF20434"/>
    </source>
</evidence>
<evidence type="ECO:0000256" key="1">
    <source>
        <dbReference type="ARBA" id="ARBA00022801"/>
    </source>
</evidence>
<dbReference type="Pfam" id="PF20434">
    <property type="entry name" value="BD-FAE"/>
    <property type="match status" value="1"/>
</dbReference>
<feature type="compositionally biased region" description="Basic and acidic residues" evidence="2">
    <location>
        <begin position="29"/>
        <end position="45"/>
    </location>
</feature>
<dbReference type="GO" id="GO:0016787">
    <property type="term" value="F:hydrolase activity"/>
    <property type="evidence" value="ECO:0007669"/>
    <property type="project" value="UniProtKB-KW"/>
</dbReference>
<organism evidence="5 6">
    <name type="scientific">Candidatus Limivivens merdigallinarum</name>
    <dbReference type="NCBI Taxonomy" id="2840859"/>
    <lineage>
        <taxon>Bacteria</taxon>
        <taxon>Bacillati</taxon>
        <taxon>Bacillota</taxon>
        <taxon>Clostridia</taxon>
        <taxon>Lachnospirales</taxon>
        <taxon>Lachnospiraceae</taxon>
        <taxon>Lachnospiraceae incertae sedis</taxon>
        <taxon>Candidatus Limivivens</taxon>
    </lineage>
</organism>
<evidence type="ECO:0000313" key="6">
    <source>
        <dbReference type="Proteomes" id="UP000886886"/>
    </source>
</evidence>
<sequence>MQRKKKRAALLLMAALPLAGAWHVTGRAAGEEARMKEESEVREGTSEDTLATPSDFPEEYDYGSGTEWSYSAMEQRLPEPEGNETVLNTEPNLSEIQALYLWEEGNVPAQTEFTEDMTGYYDEYDFRPYLTAIPVREETEVKGAVVLLAGGAFQVRGNYTDTLPTAAHLRELGYQTFIVDYRLRPYTQEEGALDVARAVRFIRRHADAYGIDPDDIAVMGYSAGGIQAWEFLLHYDEEVNGTALDPDYVPDELDAVPAHASAAGMIYSFYGRLSVASMDEAELKAGELPPTFYCYGTEDPFYRQFEAQYDLMQDVGILTKRIVLQDWPHGFGGDGGWVEDYADWLERVFSLN</sequence>
<reference evidence="5" key="2">
    <citation type="journal article" date="2021" name="PeerJ">
        <title>Extensive microbial diversity within the chicken gut microbiome revealed by metagenomics and culture.</title>
        <authorList>
            <person name="Gilroy R."/>
            <person name="Ravi A."/>
            <person name="Getino M."/>
            <person name="Pursley I."/>
            <person name="Horton D.L."/>
            <person name="Alikhan N.F."/>
            <person name="Baker D."/>
            <person name="Gharbi K."/>
            <person name="Hall N."/>
            <person name="Watson M."/>
            <person name="Adriaenssens E.M."/>
            <person name="Foster-Nyarko E."/>
            <person name="Jarju S."/>
            <person name="Secka A."/>
            <person name="Antonio M."/>
            <person name="Oren A."/>
            <person name="Chaudhuri R.R."/>
            <person name="La Ragione R."/>
            <person name="Hildebrand F."/>
            <person name="Pallen M.J."/>
        </authorList>
    </citation>
    <scope>NUCLEOTIDE SEQUENCE</scope>
    <source>
        <strain evidence="5">ChiSjej3B21-11622</strain>
    </source>
</reference>
<keyword evidence="1 5" id="KW-0378">Hydrolase</keyword>